<evidence type="ECO:0000313" key="9">
    <source>
        <dbReference type="Proteomes" id="UP000886998"/>
    </source>
</evidence>
<keyword evidence="9" id="KW-1185">Reference proteome</keyword>
<keyword evidence="5" id="KW-0460">Magnesium</keyword>
<dbReference type="OrthoDB" id="1046782at2759"/>
<keyword evidence="6" id="KW-1015">Disulfide bond</keyword>
<keyword evidence="4" id="KW-0479">Metal-binding</keyword>
<keyword evidence="3" id="KW-0964">Secreted</keyword>
<proteinExistence type="predicted"/>
<evidence type="ECO:0000256" key="7">
    <source>
        <dbReference type="ARBA" id="ARBA00023239"/>
    </source>
</evidence>
<name>A0A8X6MFP2_9ARAC</name>
<comment type="caution">
    <text evidence="8">The sequence shown here is derived from an EMBL/GenBank/DDBJ whole genome shotgun (WGS) entry which is preliminary data.</text>
</comment>
<evidence type="ECO:0000256" key="5">
    <source>
        <dbReference type="ARBA" id="ARBA00022842"/>
    </source>
</evidence>
<evidence type="ECO:0000256" key="4">
    <source>
        <dbReference type="ARBA" id="ARBA00022723"/>
    </source>
</evidence>
<dbReference type="GO" id="GO:0006629">
    <property type="term" value="P:lipid metabolic process"/>
    <property type="evidence" value="ECO:0007669"/>
    <property type="project" value="InterPro"/>
</dbReference>
<dbReference type="GO" id="GO:0005576">
    <property type="term" value="C:extracellular region"/>
    <property type="evidence" value="ECO:0007669"/>
    <property type="project" value="UniProtKB-SubCell"/>
</dbReference>
<keyword evidence="7" id="KW-0456">Lyase</keyword>
<comment type="subcellular location">
    <subcellularLocation>
        <location evidence="2">Secreted</location>
    </subcellularLocation>
</comment>
<gene>
    <name evidence="8" type="ORF">TNIN_123481</name>
</gene>
<sequence length="129" mass="14822">MKDVIGNKTLKDLMIPGTHNAGSYEAYRPGGTPRGRCANDAHDEDVFNQLVYGNRFLDFRVIFQHVAGSKEKFWITHNILRTNNSVREVLSQVKRFLDNTNEIVIIDFRLVPRQGFVTVGWTKQTTKIK</sequence>
<evidence type="ECO:0000256" key="3">
    <source>
        <dbReference type="ARBA" id="ARBA00022525"/>
    </source>
</evidence>
<dbReference type="GO" id="GO:0008081">
    <property type="term" value="F:phosphoric diester hydrolase activity"/>
    <property type="evidence" value="ECO:0007669"/>
    <property type="project" value="InterPro"/>
</dbReference>
<dbReference type="AlphaFoldDB" id="A0A8X6MFP2"/>
<dbReference type="Gene3D" id="3.20.20.190">
    <property type="entry name" value="Phosphatidylinositol (PI) phosphodiesterase"/>
    <property type="match status" value="1"/>
</dbReference>
<evidence type="ECO:0000256" key="1">
    <source>
        <dbReference type="ARBA" id="ARBA00000110"/>
    </source>
</evidence>
<dbReference type="PROSITE" id="PS50007">
    <property type="entry name" value="PIPLC_X_DOMAIN"/>
    <property type="match status" value="1"/>
</dbReference>
<dbReference type="Proteomes" id="UP000886998">
    <property type="component" value="Unassembled WGS sequence"/>
</dbReference>
<dbReference type="PANTHER" id="PTHR13593:SF103">
    <property type="entry name" value="RE10370P"/>
    <property type="match status" value="1"/>
</dbReference>
<dbReference type="InterPro" id="IPR051057">
    <property type="entry name" value="PI-PLC_domain"/>
</dbReference>
<evidence type="ECO:0000313" key="8">
    <source>
        <dbReference type="EMBL" id="GFS54218.1"/>
    </source>
</evidence>
<evidence type="ECO:0000256" key="2">
    <source>
        <dbReference type="ARBA" id="ARBA00004613"/>
    </source>
</evidence>
<dbReference type="InterPro" id="IPR017946">
    <property type="entry name" value="PLC-like_Pdiesterase_TIM-brl"/>
</dbReference>
<organism evidence="8 9">
    <name type="scientific">Trichonephila inaurata madagascariensis</name>
    <dbReference type="NCBI Taxonomy" id="2747483"/>
    <lineage>
        <taxon>Eukaryota</taxon>
        <taxon>Metazoa</taxon>
        <taxon>Ecdysozoa</taxon>
        <taxon>Arthropoda</taxon>
        <taxon>Chelicerata</taxon>
        <taxon>Arachnida</taxon>
        <taxon>Araneae</taxon>
        <taxon>Araneomorphae</taxon>
        <taxon>Entelegynae</taxon>
        <taxon>Araneoidea</taxon>
        <taxon>Nephilidae</taxon>
        <taxon>Trichonephila</taxon>
        <taxon>Trichonephila inaurata</taxon>
    </lineage>
</organism>
<protein>
    <submittedName>
        <fullName evidence="8">Uncharacterized protein</fullName>
    </submittedName>
</protein>
<comment type="catalytic activity">
    <reaction evidence="1">
        <text>an N-(acyl)-sphingosylphosphoethanolamine = an N-(acyl)-sphingosyl-1,3-cyclic phosphate + ethanolamine</text>
        <dbReference type="Rhea" id="RHEA:60648"/>
        <dbReference type="ChEBI" id="CHEBI:57603"/>
        <dbReference type="ChEBI" id="CHEBI:143891"/>
        <dbReference type="ChEBI" id="CHEBI:143892"/>
    </reaction>
</comment>
<dbReference type="GO" id="GO:0016829">
    <property type="term" value="F:lyase activity"/>
    <property type="evidence" value="ECO:0007669"/>
    <property type="project" value="UniProtKB-KW"/>
</dbReference>
<reference evidence="8" key="1">
    <citation type="submission" date="2020-08" db="EMBL/GenBank/DDBJ databases">
        <title>Multicomponent nature underlies the extraordinary mechanical properties of spider dragline silk.</title>
        <authorList>
            <person name="Kono N."/>
            <person name="Nakamura H."/>
            <person name="Mori M."/>
            <person name="Yoshida Y."/>
            <person name="Ohtoshi R."/>
            <person name="Malay A.D."/>
            <person name="Moran D.A.P."/>
            <person name="Tomita M."/>
            <person name="Numata K."/>
            <person name="Arakawa K."/>
        </authorList>
    </citation>
    <scope>NUCLEOTIDE SEQUENCE</scope>
</reference>
<evidence type="ECO:0000256" key="6">
    <source>
        <dbReference type="ARBA" id="ARBA00023157"/>
    </source>
</evidence>
<dbReference type="GO" id="GO:0046872">
    <property type="term" value="F:metal ion binding"/>
    <property type="evidence" value="ECO:0007669"/>
    <property type="project" value="UniProtKB-KW"/>
</dbReference>
<dbReference type="PANTHER" id="PTHR13593">
    <property type="match status" value="1"/>
</dbReference>
<accession>A0A8X6MFP2</accession>
<dbReference type="EMBL" id="BMAV01026883">
    <property type="protein sequence ID" value="GFS54218.1"/>
    <property type="molecule type" value="Genomic_DNA"/>
</dbReference>
<dbReference type="SUPFAM" id="SSF51695">
    <property type="entry name" value="PLC-like phosphodiesterases"/>
    <property type="match status" value="1"/>
</dbReference>